<dbReference type="RefSeq" id="WP_169311098.1">
    <property type="nucleotide sequence ID" value="NZ_SWAU01000716.1"/>
</dbReference>
<evidence type="ECO:0000313" key="2">
    <source>
        <dbReference type="EMBL" id="TKA93779.1"/>
    </source>
</evidence>
<sequence>MSGRGVERILDLIEWFAAHPEPATLARVAKVLDLPK</sequence>
<dbReference type="Gene3D" id="1.10.10.10">
    <property type="entry name" value="Winged helix-like DNA-binding domain superfamily/Winged helix DNA-binding domain"/>
    <property type="match status" value="1"/>
</dbReference>
<dbReference type="InterPro" id="IPR036388">
    <property type="entry name" value="WH-like_DNA-bd_sf"/>
</dbReference>
<protein>
    <submittedName>
        <fullName evidence="2">Iron ABC transporter substrate-binding protein</fullName>
    </submittedName>
</protein>
<proteinExistence type="predicted"/>
<dbReference type="GO" id="GO:0003677">
    <property type="term" value="F:DNA binding"/>
    <property type="evidence" value="ECO:0007669"/>
    <property type="project" value="InterPro"/>
</dbReference>
<comment type="caution">
    <text evidence="2">The sequence shown here is derived from an EMBL/GenBank/DDBJ whole genome shotgun (WGS) entry which is preliminary data.</text>
</comment>
<reference evidence="2 3" key="1">
    <citation type="submission" date="2019-04" db="EMBL/GenBank/DDBJ databases">
        <title>Crypto-aerobic microbial life in anoxic (sulfidic) marine sediments.</title>
        <authorList>
            <person name="Bhattacharya S."/>
            <person name="Roy C."/>
            <person name="Mondal N."/>
            <person name="Sarkar J."/>
            <person name="Mandal S."/>
            <person name="Rameez M.J."/>
            <person name="Ghosh W."/>
        </authorList>
    </citation>
    <scope>NUCLEOTIDE SEQUENCE [LARGE SCALE GENOMIC DNA]</scope>
    <source>
        <strain evidence="2 3">SBBC</strain>
    </source>
</reference>
<evidence type="ECO:0000259" key="1">
    <source>
        <dbReference type="Pfam" id="PF09339"/>
    </source>
</evidence>
<gene>
    <name evidence="2" type="ORF">FAZ78_26065</name>
</gene>
<name>A0A4U0YT06_9RHOB</name>
<feature type="domain" description="HTH iclR-type" evidence="1">
    <location>
        <begin position="6"/>
        <end position="36"/>
    </location>
</feature>
<organism evidence="2 3">
    <name type="scientific">Cereibacter changlensis</name>
    <dbReference type="NCBI Taxonomy" id="402884"/>
    <lineage>
        <taxon>Bacteria</taxon>
        <taxon>Pseudomonadati</taxon>
        <taxon>Pseudomonadota</taxon>
        <taxon>Alphaproteobacteria</taxon>
        <taxon>Rhodobacterales</taxon>
        <taxon>Paracoccaceae</taxon>
        <taxon>Cereibacter</taxon>
    </lineage>
</organism>
<dbReference type="InterPro" id="IPR005471">
    <property type="entry name" value="Tscrpt_reg_IclR_N"/>
</dbReference>
<accession>A0A4U0YT06</accession>
<dbReference type="AlphaFoldDB" id="A0A4U0YT06"/>
<evidence type="ECO:0000313" key="3">
    <source>
        <dbReference type="Proteomes" id="UP000306340"/>
    </source>
</evidence>
<dbReference type="Pfam" id="PF09339">
    <property type="entry name" value="HTH_IclR"/>
    <property type="match status" value="1"/>
</dbReference>
<dbReference type="EMBL" id="SWAU01000716">
    <property type="protein sequence ID" value="TKA93779.1"/>
    <property type="molecule type" value="Genomic_DNA"/>
</dbReference>
<dbReference type="Proteomes" id="UP000306340">
    <property type="component" value="Unassembled WGS sequence"/>
</dbReference>
<feature type="non-terminal residue" evidence="2">
    <location>
        <position position="36"/>
    </location>
</feature>
<dbReference type="GO" id="GO:0006355">
    <property type="term" value="P:regulation of DNA-templated transcription"/>
    <property type="evidence" value="ECO:0007669"/>
    <property type="project" value="InterPro"/>
</dbReference>